<evidence type="ECO:0000313" key="1">
    <source>
        <dbReference type="EMBL" id="AIC11385.1"/>
    </source>
</evidence>
<proteinExistence type="predicted"/>
<protein>
    <submittedName>
        <fullName evidence="1">Uncharacterized protein</fullName>
    </submittedName>
</protein>
<dbReference type="Proteomes" id="UP000027215">
    <property type="component" value="Chromosome"/>
</dbReference>
<organism evidence="1 2">
    <name type="scientific">Xylella fastidiosa subsp. sandyi Ann-1</name>
    <dbReference type="NCBI Taxonomy" id="155920"/>
    <lineage>
        <taxon>Bacteria</taxon>
        <taxon>Pseudomonadati</taxon>
        <taxon>Pseudomonadota</taxon>
        <taxon>Gammaproteobacteria</taxon>
        <taxon>Lysobacterales</taxon>
        <taxon>Lysobacteraceae</taxon>
        <taxon>Xylella</taxon>
    </lineage>
</organism>
<accession>A0A060H7V0</accession>
<dbReference type="EMBL" id="CP006696">
    <property type="protein sequence ID" value="AIC11385.1"/>
    <property type="molecule type" value="Genomic_DNA"/>
</dbReference>
<gene>
    <name evidence="1" type="ORF">D934_08865</name>
</gene>
<dbReference type="AlphaFoldDB" id="A0A060H7V0"/>
<name>A0A060H7V0_XYLFS</name>
<dbReference type="HOGENOM" id="CLU_3298871_0_0_6"/>
<evidence type="ECO:0000313" key="2">
    <source>
        <dbReference type="Proteomes" id="UP000027215"/>
    </source>
</evidence>
<sequence length="40" mass="4406">MMAKHPLGQPPEFKTGVAFLRQVRATLGRFVVIVLPVAMV</sequence>
<dbReference type="KEGG" id="xfs:D934_08865"/>
<dbReference type="PATRIC" id="fig|155920.8.peg.2063"/>
<reference evidence="1 2" key="1">
    <citation type="submission" date="2013-08" db="EMBL/GenBank/DDBJ databases">
        <authorList>
            <person name="Stouthamer R."/>
            <person name="Nunney L."/>
        </authorList>
    </citation>
    <scope>NUCLEOTIDE SEQUENCE [LARGE SCALE GENOMIC DNA]</scope>
    <source>
        <strain evidence="2">ann-1</strain>
    </source>
</reference>